<reference evidence="7 8" key="1">
    <citation type="journal article" date="2014" name="Int. J. Syst. Evol. Microbiol.">
        <title>Complete genome sequence of Corynebacterium casei LMG S-19264T (=DSM 44701T), isolated from a smear-ripened cheese.</title>
        <authorList>
            <consortium name="US DOE Joint Genome Institute (JGI-PGF)"/>
            <person name="Walter F."/>
            <person name="Albersmeier A."/>
            <person name="Kalinowski J."/>
            <person name="Ruckert C."/>
        </authorList>
    </citation>
    <scope>NUCLEOTIDE SEQUENCE [LARGE SCALE GENOMIC DNA]</scope>
    <source>
        <strain evidence="7 8">NBRC 110095</strain>
    </source>
</reference>
<gene>
    <name evidence="7" type="ORF">GCM10007877_27270</name>
</gene>
<evidence type="ECO:0000313" key="8">
    <source>
        <dbReference type="Proteomes" id="UP001156870"/>
    </source>
</evidence>
<organism evidence="7 8">
    <name type="scientific">Marinibactrum halimedae</name>
    <dbReference type="NCBI Taxonomy" id="1444977"/>
    <lineage>
        <taxon>Bacteria</taxon>
        <taxon>Pseudomonadati</taxon>
        <taxon>Pseudomonadota</taxon>
        <taxon>Gammaproteobacteria</taxon>
        <taxon>Cellvibrionales</taxon>
        <taxon>Cellvibrionaceae</taxon>
        <taxon>Marinibactrum</taxon>
    </lineage>
</organism>
<dbReference type="SUPFAM" id="SSF89260">
    <property type="entry name" value="Collagen-binding domain"/>
    <property type="match status" value="1"/>
</dbReference>
<dbReference type="Gene3D" id="2.60.120.380">
    <property type="match status" value="1"/>
</dbReference>
<dbReference type="InterPro" id="IPR007280">
    <property type="entry name" value="Peptidase_C_arc/bac"/>
</dbReference>
<feature type="compositionally biased region" description="Polar residues" evidence="4">
    <location>
        <begin position="164"/>
        <end position="174"/>
    </location>
</feature>
<dbReference type="GO" id="GO:0008233">
    <property type="term" value="F:peptidase activity"/>
    <property type="evidence" value="ECO:0007669"/>
    <property type="project" value="UniProtKB-KW"/>
</dbReference>
<sequence length="596" mass="67119">MITKKTWQLTHRSTLVTIIAMAVSNAWAMPIDLSGMSGFSDQDTETGKAVFNNSDNSYEMRGNRWRATNQFYTITEDSVLTFEFKSNSRGEFHGIGFEEDDKESSNRFFKLSGSQSNWGIRGEFGYTASGEYQTFSIPIGQYYTGDTMRLVLVNDKDKGRKNNRSTFRNIELTSTSNDNDQPPPTTPDNASLTNGNPISGLSGNRSEQLRFTLDIPDNARNLSIEMSGGSGDADLYVAYGNEPQTGNYDCRPYRSGNNEACSFNPPQAGTYHIMINAFSDFSNLTLVANYQEGNDGGGGGGGTPTPPTPGGMFEEFTNASCTDGQYQLTLPSLEVDYQSMINEVEGNETKAGIVEFTRKALSQGYPYMYDVVTQKAQPNCIEDWWWDDGSPNNPEYGWETNYGLIVHECGHEANGFSNYYVSEGYNLQQPRRDYFPRQEISRDPFHDNLDGDANSTYFNYGSTTGDQGIQTMYDEWTEYFHSVAADYQFYDITGTQYHVNYLLNFAWAAPRYLLWAKQNHPQDFEHMMNDFNVREDTLVLWGATFALLDALNNNTSWSPSTKHQAYLDEIRINTSEGQVLLDMIDEVRAAHGCQTN</sequence>
<dbReference type="GO" id="GO:0006508">
    <property type="term" value="P:proteolysis"/>
    <property type="evidence" value="ECO:0007669"/>
    <property type="project" value="UniProtKB-KW"/>
</dbReference>
<proteinExistence type="predicted"/>
<dbReference type="FunFam" id="2.60.120.380:FF:000013">
    <property type="entry name" value="Alkaline serine protease"/>
    <property type="match status" value="1"/>
</dbReference>
<keyword evidence="2" id="KW-0378">Hydrolase</keyword>
<feature type="chain" id="PRO_5041252466" description="Peptidase C-terminal archaeal/bacterial domain-containing protein" evidence="5">
    <location>
        <begin position="29"/>
        <end position="596"/>
    </location>
</feature>
<accession>A0AA37T4K3</accession>
<dbReference type="Proteomes" id="UP001156870">
    <property type="component" value="Unassembled WGS sequence"/>
</dbReference>
<keyword evidence="5" id="KW-0732">Signal</keyword>
<feature type="region of interest" description="Disordered" evidence="4">
    <location>
        <begin position="162"/>
        <end position="205"/>
    </location>
</feature>
<feature type="domain" description="Peptidase C-terminal archaeal/bacterial" evidence="6">
    <location>
        <begin position="211"/>
        <end position="276"/>
    </location>
</feature>
<comment type="caution">
    <text evidence="7">The sequence shown here is derived from an EMBL/GenBank/DDBJ whole genome shotgun (WGS) entry which is preliminary data.</text>
</comment>
<keyword evidence="3" id="KW-0865">Zymogen</keyword>
<feature type="signal peptide" evidence="5">
    <location>
        <begin position="1"/>
        <end position="28"/>
    </location>
</feature>
<evidence type="ECO:0000256" key="3">
    <source>
        <dbReference type="ARBA" id="ARBA00023145"/>
    </source>
</evidence>
<evidence type="ECO:0000259" key="6">
    <source>
        <dbReference type="Pfam" id="PF04151"/>
    </source>
</evidence>
<dbReference type="Pfam" id="PF04151">
    <property type="entry name" value="PPC"/>
    <property type="match status" value="1"/>
</dbReference>
<dbReference type="RefSeq" id="WP_232594388.1">
    <property type="nucleotide sequence ID" value="NZ_BSPD01000064.1"/>
</dbReference>
<evidence type="ECO:0000256" key="1">
    <source>
        <dbReference type="ARBA" id="ARBA00022670"/>
    </source>
</evidence>
<keyword evidence="8" id="KW-1185">Reference proteome</keyword>
<name>A0AA37T4K3_9GAMM</name>
<keyword evidence="1" id="KW-0645">Protease</keyword>
<evidence type="ECO:0000313" key="7">
    <source>
        <dbReference type="EMBL" id="GLS27008.1"/>
    </source>
</evidence>
<evidence type="ECO:0000256" key="4">
    <source>
        <dbReference type="SAM" id="MobiDB-lite"/>
    </source>
</evidence>
<evidence type="ECO:0000256" key="5">
    <source>
        <dbReference type="SAM" id="SignalP"/>
    </source>
</evidence>
<feature type="compositionally biased region" description="Polar residues" evidence="4">
    <location>
        <begin position="190"/>
        <end position="205"/>
    </location>
</feature>
<dbReference type="AlphaFoldDB" id="A0AA37T4K3"/>
<dbReference type="EMBL" id="BSPD01000064">
    <property type="protein sequence ID" value="GLS27008.1"/>
    <property type="molecule type" value="Genomic_DNA"/>
</dbReference>
<protein>
    <recommendedName>
        <fullName evidence="6">Peptidase C-terminal archaeal/bacterial domain-containing protein</fullName>
    </recommendedName>
</protein>
<evidence type="ECO:0000256" key="2">
    <source>
        <dbReference type="ARBA" id="ARBA00022801"/>
    </source>
</evidence>